<evidence type="ECO:0000313" key="2">
    <source>
        <dbReference type="Proteomes" id="UP000324800"/>
    </source>
</evidence>
<dbReference type="Proteomes" id="UP000324800">
    <property type="component" value="Unassembled WGS sequence"/>
</dbReference>
<dbReference type="EMBL" id="SNRW01009803">
    <property type="protein sequence ID" value="KAA6377457.1"/>
    <property type="molecule type" value="Genomic_DNA"/>
</dbReference>
<dbReference type="AlphaFoldDB" id="A0A5J4V4D5"/>
<proteinExistence type="predicted"/>
<gene>
    <name evidence="1" type="ORF">EZS28_027016</name>
</gene>
<accession>A0A5J4V4D5</accession>
<comment type="caution">
    <text evidence="1">The sequence shown here is derived from an EMBL/GenBank/DDBJ whole genome shotgun (WGS) entry which is preliminary data.</text>
</comment>
<evidence type="ECO:0000313" key="1">
    <source>
        <dbReference type="EMBL" id="KAA6377457.1"/>
    </source>
</evidence>
<name>A0A5J4V4D5_9EUKA</name>
<protein>
    <submittedName>
        <fullName evidence="1">Uncharacterized protein</fullName>
    </submittedName>
</protein>
<organism evidence="1 2">
    <name type="scientific">Streblomastix strix</name>
    <dbReference type="NCBI Taxonomy" id="222440"/>
    <lineage>
        <taxon>Eukaryota</taxon>
        <taxon>Metamonada</taxon>
        <taxon>Preaxostyla</taxon>
        <taxon>Oxymonadida</taxon>
        <taxon>Streblomastigidae</taxon>
        <taxon>Streblomastix</taxon>
    </lineage>
</organism>
<reference evidence="1 2" key="1">
    <citation type="submission" date="2019-03" db="EMBL/GenBank/DDBJ databases">
        <title>Single cell metagenomics reveals metabolic interactions within the superorganism composed of flagellate Streblomastix strix and complex community of Bacteroidetes bacteria on its surface.</title>
        <authorList>
            <person name="Treitli S.C."/>
            <person name="Kolisko M."/>
            <person name="Husnik F."/>
            <person name="Keeling P."/>
            <person name="Hampl V."/>
        </authorList>
    </citation>
    <scope>NUCLEOTIDE SEQUENCE [LARGE SCALE GENOMIC DNA]</scope>
    <source>
        <strain evidence="1">ST1C</strain>
    </source>
</reference>
<sequence length="263" mass="29917">MRQARKLLNIYIKHPKQIDPPNVLRGDKAFNQLRDQFNVIDPNFNISDEGLRAFKNTITMSSQKEASKLLFGPNWQQITQDQHLMKRIIANDDARQLLDDQQEQRAQMLKEAKDNFERLVKQNEGIKDPHFSEPEQSIPVPINPKRIVYVDQDSNINDRLNQPSNQMGSMAQPNNPDIQLMQIGQVAPKEYVDILQQQDGEQNPVTTLPEEDALQIRGDEQDGQQIGSLSAPVHQHINLVQQVGTSTSVISLQGFNSLQITLP</sequence>